<keyword evidence="1" id="KW-0732">Signal</keyword>
<evidence type="ECO:0000313" key="2">
    <source>
        <dbReference type="EMBL" id="GAA3200063.1"/>
    </source>
</evidence>
<proteinExistence type="predicted"/>
<keyword evidence="3" id="KW-1185">Reference proteome</keyword>
<reference evidence="3" key="1">
    <citation type="journal article" date="2019" name="Int. J. Syst. Evol. Microbiol.">
        <title>The Global Catalogue of Microorganisms (GCM) 10K type strain sequencing project: providing services to taxonomists for standard genome sequencing and annotation.</title>
        <authorList>
            <consortium name="The Broad Institute Genomics Platform"/>
            <consortium name="The Broad Institute Genome Sequencing Center for Infectious Disease"/>
            <person name="Wu L."/>
            <person name="Ma J."/>
        </authorList>
    </citation>
    <scope>NUCLEOTIDE SEQUENCE [LARGE SCALE GENOMIC DNA]</scope>
    <source>
        <strain evidence="3">JCM 9377</strain>
    </source>
</reference>
<dbReference type="Proteomes" id="UP001501237">
    <property type="component" value="Unassembled WGS sequence"/>
</dbReference>
<accession>A0ABP6Q1J5</accession>
<feature type="chain" id="PRO_5045395192" evidence="1">
    <location>
        <begin position="31"/>
        <end position="176"/>
    </location>
</feature>
<name>A0ABP6Q1J5_9ACTN</name>
<gene>
    <name evidence="2" type="ORF">GCM10010468_12500</name>
</gene>
<sequence length="176" mass="17536">MHLFQRLCGGGAALALAAALAAAPLSPVSADTDAGNTIVTVQVDTAITLTALTSSFALTGIPGETPTTGATPVTMTVTTNNLAGYNVTVQAAAANLVGALAPTNTDVIPVSSLQVDGPVQGGTYASISNTTPLVVATKPAASAVGGDEIDNNYRITIPFVEPDSYTGTLNYIATTL</sequence>
<evidence type="ECO:0000256" key="1">
    <source>
        <dbReference type="SAM" id="SignalP"/>
    </source>
</evidence>
<organism evidence="2 3">
    <name type="scientific">Actinocorallia longicatena</name>
    <dbReference type="NCBI Taxonomy" id="111803"/>
    <lineage>
        <taxon>Bacteria</taxon>
        <taxon>Bacillati</taxon>
        <taxon>Actinomycetota</taxon>
        <taxon>Actinomycetes</taxon>
        <taxon>Streptosporangiales</taxon>
        <taxon>Thermomonosporaceae</taxon>
        <taxon>Actinocorallia</taxon>
    </lineage>
</organism>
<protein>
    <submittedName>
        <fullName evidence="2">Uncharacterized protein</fullName>
    </submittedName>
</protein>
<feature type="signal peptide" evidence="1">
    <location>
        <begin position="1"/>
        <end position="30"/>
    </location>
</feature>
<comment type="caution">
    <text evidence="2">The sequence shown here is derived from an EMBL/GenBank/DDBJ whole genome shotgun (WGS) entry which is preliminary data.</text>
</comment>
<dbReference type="RefSeq" id="WP_344823155.1">
    <property type="nucleotide sequence ID" value="NZ_BAAAUV010000003.1"/>
</dbReference>
<dbReference type="EMBL" id="BAAAUV010000003">
    <property type="protein sequence ID" value="GAA3200063.1"/>
    <property type="molecule type" value="Genomic_DNA"/>
</dbReference>
<evidence type="ECO:0000313" key="3">
    <source>
        <dbReference type="Proteomes" id="UP001501237"/>
    </source>
</evidence>